<evidence type="ECO:0000313" key="10">
    <source>
        <dbReference type="EMBL" id="CAI9102680.1"/>
    </source>
</evidence>
<keyword evidence="3 6" id="KW-0863">Zinc-finger</keyword>
<dbReference type="InterPro" id="IPR036236">
    <property type="entry name" value="Znf_C2H2_sf"/>
</dbReference>
<evidence type="ECO:0000256" key="6">
    <source>
        <dbReference type="PROSITE-ProRule" id="PRU00042"/>
    </source>
</evidence>
<dbReference type="GO" id="GO:0009788">
    <property type="term" value="P:negative regulation of abscisic acid-activated signaling pathway"/>
    <property type="evidence" value="ECO:0007669"/>
    <property type="project" value="InterPro"/>
</dbReference>
<dbReference type="PANTHER" id="PTHR47287">
    <property type="entry name" value="C2H2 AND C2HC ZINC FINGERS SUPERFAMILY PROTEIN"/>
    <property type="match status" value="1"/>
</dbReference>
<evidence type="ECO:0000259" key="9">
    <source>
        <dbReference type="PROSITE" id="PS50157"/>
    </source>
</evidence>
<keyword evidence="2" id="KW-0479">Metal-binding</keyword>
<dbReference type="GO" id="GO:0008270">
    <property type="term" value="F:zinc ion binding"/>
    <property type="evidence" value="ECO:0007669"/>
    <property type="project" value="UniProtKB-KW"/>
</dbReference>
<keyword evidence="4" id="KW-0862">Zinc</keyword>
<comment type="subcellular location">
    <subcellularLocation>
        <location evidence="1">Nucleus</location>
    </subcellularLocation>
</comment>
<evidence type="ECO:0000256" key="5">
    <source>
        <dbReference type="ARBA" id="ARBA00023242"/>
    </source>
</evidence>
<dbReference type="InterPro" id="IPR044246">
    <property type="entry name" value="ZFP3-like"/>
</dbReference>
<evidence type="ECO:0000256" key="8">
    <source>
        <dbReference type="SAM" id="SignalP"/>
    </source>
</evidence>
<evidence type="ECO:0000256" key="1">
    <source>
        <dbReference type="ARBA" id="ARBA00004123"/>
    </source>
</evidence>
<feature type="chain" id="PRO_5043729341" evidence="8">
    <location>
        <begin position="16"/>
        <end position="252"/>
    </location>
</feature>
<accession>A0AAV1D4N4</accession>
<name>A0AAV1D4N4_OLDCO</name>
<keyword evidence="11" id="KW-1185">Reference proteome</keyword>
<evidence type="ECO:0000256" key="2">
    <source>
        <dbReference type="ARBA" id="ARBA00022723"/>
    </source>
</evidence>
<dbReference type="PROSITE" id="PS00028">
    <property type="entry name" value="ZINC_FINGER_C2H2_1"/>
    <property type="match status" value="1"/>
</dbReference>
<dbReference type="Gene3D" id="3.30.160.60">
    <property type="entry name" value="Classic Zinc Finger"/>
    <property type="match status" value="1"/>
</dbReference>
<evidence type="ECO:0000256" key="3">
    <source>
        <dbReference type="ARBA" id="ARBA00022771"/>
    </source>
</evidence>
<dbReference type="SUPFAM" id="SSF57667">
    <property type="entry name" value="beta-beta-alpha zinc fingers"/>
    <property type="match status" value="1"/>
</dbReference>
<protein>
    <submittedName>
        <fullName evidence="10">OLC1v1000982C1</fullName>
    </submittedName>
</protein>
<reference evidence="10" key="1">
    <citation type="submission" date="2023-03" db="EMBL/GenBank/DDBJ databases">
        <authorList>
            <person name="Julca I."/>
        </authorList>
    </citation>
    <scope>NUCLEOTIDE SEQUENCE</scope>
</reference>
<feature type="signal peptide" evidence="8">
    <location>
        <begin position="1"/>
        <end position="15"/>
    </location>
</feature>
<evidence type="ECO:0000256" key="7">
    <source>
        <dbReference type="SAM" id="MobiDB-lite"/>
    </source>
</evidence>
<dbReference type="PANTHER" id="PTHR47287:SF15">
    <property type="entry name" value="ZINC FINGER PROTEIN 3-LIKE"/>
    <property type="match status" value="1"/>
</dbReference>
<dbReference type="AlphaFoldDB" id="A0AAV1D4N4"/>
<dbReference type="EMBL" id="OX459121">
    <property type="protein sequence ID" value="CAI9102680.1"/>
    <property type="molecule type" value="Genomic_DNA"/>
</dbReference>
<evidence type="ECO:0000313" key="11">
    <source>
        <dbReference type="Proteomes" id="UP001161247"/>
    </source>
</evidence>
<feature type="domain" description="C2H2-type" evidence="9">
    <location>
        <begin position="67"/>
        <end position="94"/>
    </location>
</feature>
<feature type="region of interest" description="Disordered" evidence="7">
    <location>
        <begin position="185"/>
        <end position="204"/>
    </location>
</feature>
<dbReference type="PROSITE" id="PS50157">
    <property type="entry name" value="ZINC_FINGER_C2H2_2"/>
    <property type="match status" value="1"/>
</dbReference>
<proteinExistence type="predicted"/>
<keyword evidence="8" id="KW-0732">Signal</keyword>
<dbReference type="GO" id="GO:0005634">
    <property type="term" value="C:nucleus"/>
    <property type="evidence" value="ECO:0007669"/>
    <property type="project" value="UniProtKB-SubCell"/>
</dbReference>
<sequence>MLVPLLPSSPALVFGCLMLLPPLIPRSGPSGQIWFFRFNSPELVYRSVDRTANNNNNTQQESEPRVFSCNYCQRKFLSSQALGGHQNAHKRERNIAKRGNRIGSGPTSAGGLFRHDLFVHRYSNMASLPLHGAYNRSLGIQAHSMIHKPSSSYFGSNVAGLPSLYGQNNGWASRKSLDQQPAVGRLAPENNHMGSGLGSPSTNGWDARFDRIHPKISSATDHGGIGGGVVTYSSAKKETKENHQLVDLTLKL</sequence>
<evidence type="ECO:0000256" key="4">
    <source>
        <dbReference type="ARBA" id="ARBA00022833"/>
    </source>
</evidence>
<gene>
    <name evidence="10" type="ORF">OLC1_LOCUS11991</name>
</gene>
<dbReference type="InterPro" id="IPR013087">
    <property type="entry name" value="Znf_C2H2_type"/>
</dbReference>
<organism evidence="10 11">
    <name type="scientific">Oldenlandia corymbosa var. corymbosa</name>
    <dbReference type="NCBI Taxonomy" id="529605"/>
    <lineage>
        <taxon>Eukaryota</taxon>
        <taxon>Viridiplantae</taxon>
        <taxon>Streptophyta</taxon>
        <taxon>Embryophyta</taxon>
        <taxon>Tracheophyta</taxon>
        <taxon>Spermatophyta</taxon>
        <taxon>Magnoliopsida</taxon>
        <taxon>eudicotyledons</taxon>
        <taxon>Gunneridae</taxon>
        <taxon>Pentapetalae</taxon>
        <taxon>asterids</taxon>
        <taxon>lamiids</taxon>
        <taxon>Gentianales</taxon>
        <taxon>Rubiaceae</taxon>
        <taxon>Rubioideae</taxon>
        <taxon>Spermacoceae</taxon>
        <taxon>Hedyotis-Oldenlandia complex</taxon>
        <taxon>Oldenlandia</taxon>
    </lineage>
</organism>
<dbReference type="Proteomes" id="UP001161247">
    <property type="component" value="Chromosome 4"/>
</dbReference>
<keyword evidence="5" id="KW-0539">Nucleus</keyword>